<dbReference type="HOGENOM" id="CLU_2356686_0_0_11"/>
<organism evidence="1">
    <name type="scientific">Mycolicibacterium gilvum (strain PYR-GCK)</name>
    <name type="common">Mycobacterium gilvum (strain PYR-GCK)</name>
    <dbReference type="NCBI Taxonomy" id="350054"/>
    <lineage>
        <taxon>Bacteria</taxon>
        <taxon>Bacillati</taxon>
        <taxon>Actinomycetota</taxon>
        <taxon>Actinomycetes</taxon>
        <taxon>Mycobacteriales</taxon>
        <taxon>Mycobacteriaceae</taxon>
        <taxon>Mycolicibacterium</taxon>
    </lineage>
</organism>
<dbReference type="KEGG" id="mgi:Mflv_5519"/>
<keyword evidence="1" id="KW-0614">Plasmid</keyword>
<dbReference type="OrthoDB" id="9913048at2"/>
<sequence length="96" mass="10373">MTDPSTEQVTRPIRESEEHAYRATAILELCGEDDPAVDELPQSERTALAAVHAQLAQAAALASMAQSNALLIEEMRELNDAIRSFGQQLLAAGQPQ</sequence>
<gene>
    <name evidence="1" type="ordered locus">Mflv_5519</name>
</gene>
<geneLocation type="plasmid" evidence="1">
    <name>pMFLV01</name>
</geneLocation>
<dbReference type="EMBL" id="CP000657">
    <property type="protein sequence ID" value="ABP47980.1"/>
    <property type="molecule type" value="Genomic_DNA"/>
</dbReference>
<proteinExistence type="predicted"/>
<accession>A4TFV7</accession>
<evidence type="ECO:0000313" key="1">
    <source>
        <dbReference type="EMBL" id="ABP47980.1"/>
    </source>
</evidence>
<protein>
    <submittedName>
        <fullName evidence="1">Uncharacterized protein</fullName>
    </submittedName>
</protein>
<name>A4TFV7_MYCGI</name>
<dbReference type="AlphaFoldDB" id="A4TFV7"/>
<reference evidence="1" key="1">
    <citation type="submission" date="2007-04" db="EMBL/GenBank/DDBJ databases">
        <title>Complete sequence of plasmid1 pMFLV01 of Mycobacterium gilvum PYR-GCK.</title>
        <authorList>
            <consortium name="US DOE Joint Genome Institute"/>
            <person name="Copeland A."/>
            <person name="Lucas S."/>
            <person name="Lapidus A."/>
            <person name="Barry K."/>
            <person name="Detter J.C."/>
            <person name="Glavina del Rio T."/>
            <person name="Hammon N."/>
            <person name="Israni S."/>
            <person name="Dalin E."/>
            <person name="Tice H."/>
            <person name="Pitluck S."/>
            <person name="Chain P."/>
            <person name="Malfatti S."/>
            <person name="Shin M."/>
            <person name="Vergez L."/>
            <person name="Schmutz J."/>
            <person name="Larimer F."/>
            <person name="Land M."/>
            <person name="Hauser L."/>
            <person name="Kyrpides N."/>
            <person name="Mikhailova N."/>
            <person name="Miller C."/>
            <person name="Richardson P."/>
        </authorList>
    </citation>
    <scope>NUCLEOTIDE SEQUENCE</scope>
    <source>
        <strain evidence="1">PYR-GCK</strain>
        <plasmid evidence="1">pMFLV01</plasmid>
    </source>
</reference>